<keyword evidence="3" id="KW-1185">Reference proteome</keyword>
<evidence type="ECO:0000256" key="1">
    <source>
        <dbReference type="SAM" id="Phobius"/>
    </source>
</evidence>
<keyword evidence="1" id="KW-1133">Transmembrane helix</keyword>
<feature type="transmembrane region" description="Helical" evidence="1">
    <location>
        <begin position="308"/>
        <end position="327"/>
    </location>
</feature>
<evidence type="ECO:0000313" key="3">
    <source>
        <dbReference type="Proteomes" id="UP000579945"/>
    </source>
</evidence>
<protein>
    <recommendedName>
        <fullName evidence="4">DUF3995 domain-containing protein</fullName>
    </recommendedName>
</protein>
<feature type="transmembrane region" description="Helical" evidence="1">
    <location>
        <begin position="184"/>
        <end position="202"/>
    </location>
</feature>
<reference evidence="2 3" key="1">
    <citation type="submission" date="2020-08" db="EMBL/GenBank/DDBJ databases">
        <title>Sequencing the genomes of 1000 actinobacteria strains.</title>
        <authorList>
            <person name="Klenk H.-P."/>
        </authorList>
    </citation>
    <scope>NUCLEOTIDE SEQUENCE [LARGE SCALE GENOMIC DNA]</scope>
    <source>
        <strain evidence="2 3">DSM 44320</strain>
    </source>
</reference>
<organism evidence="2 3">
    <name type="scientific">Nonomuraea dietziae</name>
    <dbReference type="NCBI Taxonomy" id="65515"/>
    <lineage>
        <taxon>Bacteria</taxon>
        <taxon>Bacillati</taxon>
        <taxon>Actinomycetota</taxon>
        <taxon>Actinomycetes</taxon>
        <taxon>Streptosporangiales</taxon>
        <taxon>Streptosporangiaceae</taxon>
        <taxon>Nonomuraea</taxon>
    </lineage>
</organism>
<keyword evidence="1" id="KW-0812">Transmembrane</keyword>
<dbReference type="GeneID" id="95390201"/>
<name>A0A7W5YNW9_9ACTN</name>
<comment type="caution">
    <text evidence="2">The sequence shown here is derived from an EMBL/GenBank/DDBJ whole genome shotgun (WGS) entry which is preliminary data.</text>
</comment>
<feature type="transmembrane region" description="Helical" evidence="1">
    <location>
        <begin position="222"/>
        <end position="244"/>
    </location>
</feature>
<feature type="transmembrane region" description="Helical" evidence="1">
    <location>
        <begin position="34"/>
        <end position="59"/>
    </location>
</feature>
<feature type="transmembrane region" description="Helical" evidence="1">
    <location>
        <begin position="79"/>
        <end position="97"/>
    </location>
</feature>
<accession>A0A7W5YNW9</accession>
<evidence type="ECO:0000313" key="2">
    <source>
        <dbReference type="EMBL" id="MBB3727927.1"/>
    </source>
</evidence>
<sequence>MSETEMRKRARTARPTVETGIETRARRSWTAPAAGLWSVAFGLTGAYWALGGAGFPLGAGDPRADQVGSLLASVEQGPTGAVMAALGLLGALVAVAMTRSAARGLSFVFAWTMCVGLIVAVPDVRVMQNFGYLFMGYTGLWDGPLLFMLFCIVGGALWAAAAWAGRDGGDSGGGARTVRWAKPVTYLAAVLALPYGISRISWAMGIPLGVPDGFLAGGQQDAWIAEAVLGGLCVVGALLTLGLVQRWGEVFPRWIPFLGGRRVPVWLAVAPALCASAMLIQAGSRLFLWMVTGQITMTAEDWGSFGPGLSWLPWGLALVAATYAYHLRRRSAP</sequence>
<feature type="transmembrane region" description="Helical" evidence="1">
    <location>
        <begin position="265"/>
        <end position="288"/>
    </location>
</feature>
<feature type="transmembrane region" description="Helical" evidence="1">
    <location>
        <begin position="144"/>
        <end position="164"/>
    </location>
</feature>
<dbReference type="RefSeq" id="WP_183649168.1">
    <property type="nucleotide sequence ID" value="NZ_BAAAXX010000095.1"/>
</dbReference>
<dbReference type="EMBL" id="JACIBV010000001">
    <property type="protein sequence ID" value="MBB3727927.1"/>
    <property type="molecule type" value="Genomic_DNA"/>
</dbReference>
<feature type="transmembrane region" description="Helical" evidence="1">
    <location>
        <begin position="104"/>
        <end position="124"/>
    </location>
</feature>
<dbReference type="AlphaFoldDB" id="A0A7W5YNW9"/>
<keyword evidence="1" id="KW-0472">Membrane</keyword>
<gene>
    <name evidence="2" type="ORF">FHR33_003787</name>
</gene>
<evidence type="ECO:0008006" key="4">
    <source>
        <dbReference type="Google" id="ProtNLM"/>
    </source>
</evidence>
<dbReference type="Proteomes" id="UP000579945">
    <property type="component" value="Unassembled WGS sequence"/>
</dbReference>
<proteinExistence type="predicted"/>